<dbReference type="InterPro" id="IPR006143">
    <property type="entry name" value="RND_pump_MFP"/>
</dbReference>
<gene>
    <name evidence="4" type="ORF">EOE65_06615</name>
</gene>
<evidence type="ECO:0000313" key="4">
    <source>
        <dbReference type="EMBL" id="RVU31643.1"/>
    </source>
</evidence>
<dbReference type="Proteomes" id="UP000282818">
    <property type="component" value="Unassembled WGS sequence"/>
</dbReference>
<dbReference type="Gene3D" id="2.40.50.100">
    <property type="match status" value="1"/>
</dbReference>
<dbReference type="Gene3D" id="2.40.30.170">
    <property type="match status" value="1"/>
</dbReference>
<dbReference type="GO" id="GO:1990281">
    <property type="term" value="C:efflux pump complex"/>
    <property type="evidence" value="ECO:0007669"/>
    <property type="project" value="TreeGrafter"/>
</dbReference>
<proteinExistence type="inferred from homology"/>
<dbReference type="Gene3D" id="1.10.287.470">
    <property type="entry name" value="Helix hairpin bin"/>
    <property type="match status" value="1"/>
</dbReference>
<sequence length="337" mass="36873">MSRFATAALLGLLMSQSLHAASLVEIKAWHAVAEPVSDSAPAEVVNDYLITVSAERNGRLTAALPQVGEIVAKADELTQIECTPATLRLTEYQQRLRSLQSERRLAQQQLNRTKQLKRSGSTSQEQLNEREARFQSLSAQVSEQQARIAQAEFDLSRCAVTAPFNGVITRVMNQLGGYVVAGTPLLEVLDPTKAELSAALSREQLATLQDAEAVFFQLGDTQYPVKIRQAVPLIQRSARTQEIRLTFTQQPATSGATGELVWQLATRALPAHLLVSRSKQLGVMIANNDRAEFLPLPDAREGQRTIIDLPTDTYVIVAGQHGLEDGAAITVKQPESR</sequence>
<comment type="caution">
    <text evidence="4">The sequence shown here is derived from an EMBL/GenBank/DDBJ whole genome shotgun (WGS) entry which is preliminary data.</text>
</comment>
<reference evidence="4 5" key="1">
    <citation type="submission" date="2019-01" db="EMBL/GenBank/DDBJ databases">
        <authorList>
            <person name="Chen W.-M."/>
        </authorList>
    </citation>
    <scope>NUCLEOTIDE SEQUENCE [LARGE SCALE GENOMIC DNA]</scope>
    <source>
        <strain evidence="4 5">HPM-16</strain>
    </source>
</reference>
<dbReference type="AlphaFoldDB" id="A0A437QBD1"/>
<dbReference type="GO" id="GO:0015562">
    <property type="term" value="F:efflux transmembrane transporter activity"/>
    <property type="evidence" value="ECO:0007669"/>
    <property type="project" value="TreeGrafter"/>
</dbReference>
<dbReference type="RefSeq" id="WP_127693502.1">
    <property type="nucleotide sequence ID" value="NZ_SACQ01000002.1"/>
</dbReference>
<dbReference type="SUPFAM" id="SSF111369">
    <property type="entry name" value="HlyD-like secretion proteins"/>
    <property type="match status" value="1"/>
</dbReference>
<evidence type="ECO:0000256" key="2">
    <source>
        <dbReference type="SAM" id="MobiDB-lite"/>
    </source>
</evidence>
<protein>
    <submittedName>
        <fullName evidence="4">Efflux RND transporter periplasmic adaptor subunit</fullName>
    </submittedName>
</protein>
<keyword evidence="5" id="KW-1185">Reference proteome</keyword>
<feature type="chain" id="PRO_5019582655" evidence="3">
    <location>
        <begin position="21"/>
        <end position="337"/>
    </location>
</feature>
<evidence type="ECO:0000256" key="3">
    <source>
        <dbReference type="SAM" id="SignalP"/>
    </source>
</evidence>
<feature type="region of interest" description="Disordered" evidence="2">
    <location>
        <begin position="109"/>
        <end position="129"/>
    </location>
</feature>
<name>A0A437QBD1_9GAMM</name>
<keyword evidence="3" id="KW-0732">Signal</keyword>
<organism evidence="4 5">
    <name type="scientific">Neptunomonas marina</name>
    <dbReference type="NCBI Taxonomy" id="1815562"/>
    <lineage>
        <taxon>Bacteria</taxon>
        <taxon>Pseudomonadati</taxon>
        <taxon>Pseudomonadota</taxon>
        <taxon>Gammaproteobacteria</taxon>
        <taxon>Oceanospirillales</taxon>
        <taxon>Oceanospirillaceae</taxon>
        <taxon>Neptunomonas</taxon>
    </lineage>
</organism>
<dbReference type="EMBL" id="SACQ01000002">
    <property type="protein sequence ID" value="RVU31643.1"/>
    <property type="molecule type" value="Genomic_DNA"/>
</dbReference>
<dbReference type="PANTHER" id="PTHR30469">
    <property type="entry name" value="MULTIDRUG RESISTANCE PROTEIN MDTA"/>
    <property type="match status" value="1"/>
</dbReference>
<dbReference type="PANTHER" id="PTHR30469:SF29">
    <property type="entry name" value="BLR2860 PROTEIN"/>
    <property type="match status" value="1"/>
</dbReference>
<comment type="similarity">
    <text evidence="1">Belongs to the membrane fusion protein (MFP) (TC 8.A.1) family.</text>
</comment>
<dbReference type="NCBIfam" id="TIGR01730">
    <property type="entry name" value="RND_mfp"/>
    <property type="match status" value="1"/>
</dbReference>
<accession>A0A437QBD1</accession>
<feature type="signal peptide" evidence="3">
    <location>
        <begin position="1"/>
        <end position="20"/>
    </location>
</feature>
<evidence type="ECO:0000313" key="5">
    <source>
        <dbReference type="Proteomes" id="UP000282818"/>
    </source>
</evidence>
<evidence type="ECO:0000256" key="1">
    <source>
        <dbReference type="ARBA" id="ARBA00009477"/>
    </source>
</evidence>